<organism evidence="2 3">
    <name type="scientific">Peronospora matthiolae</name>
    <dbReference type="NCBI Taxonomy" id="2874970"/>
    <lineage>
        <taxon>Eukaryota</taxon>
        <taxon>Sar</taxon>
        <taxon>Stramenopiles</taxon>
        <taxon>Oomycota</taxon>
        <taxon>Peronosporomycetes</taxon>
        <taxon>Peronosporales</taxon>
        <taxon>Peronosporaceae</taxon>
        <taxon>Peronospora</taxon>
    </lineage>
</organism>
<gene>
    <name evidence="2" type="ORF">PM001_LOCUS11226</name>
</gene>
<dbReference type="AlphaFoldDB" id="A0AAV1TUJ7"/>
<comment type="caution">
    <text evidence="2">The sequence shown here is derived from an EMBL/GenBank/DDBJ whole genome shotgun (WGS) entry which is preliminary data.</text>
</comment>
<name>A0AAV1TUJ7_9STRA</name>
<sequence length="417" mass="46401">MLRSFLTSPWSEAPLVLNLREMKENEAPAQPLHLFHQNMQMAGSVSVAPIAENVDELEGGTGSNELVQEQNERSGKVLTTLGTEKGVGASSNSLEEALGSRGMTDLFASATPSTLAPTTTFVSLHSVDLQVYGTLNAWSIPPRQNDESLLPENKEGTDKEAWKVKDFVGNEATETPKISLPIDESRPHVRRSQEFTDALNLVYSLELSAAGPGTGAKNAALVTGLRDGASDRDLWKIEDYEHQISRLEGIKREANEESERLKELVSATGKLILEERYSLEDVRAASTIDLRFHEPRRVRNNLKCMGWRQTGQCSSYGKREPSSDSDCTQLVHAGVSGYCEVMDEDTGESFRVMQLNCSSLLDRVAFSCADATDFAILDSWLRMFTRMLWLKIHRIHRSYWETVAPAMALSLWCTRNL</sequence>
<feature type="coiled-coil region" evidence="1">
    <location>
        <begin position="237"/>
        <end position="267"/>
    </location>
</feature>
<evidence type="ECO:0000313" key="2">
    <source>
        <dbReference type="EMBL" id="CAK7926076.1"/>
    </source>
</evidence>
<protein>
    <submittedName>
        <fullName evidence="2">Uncharacterized protein</fullName>
    </submittedName>
</protein>
<evidence type="ECO:0000256" key="1">
    <source>
        <dbReference type="SAM" id="Coils"/>
    </source>
</evidence>
<dbReference type="EMBL" id="CAKLBY020000097">
    <property type="protein sequence ID" value="CAK7926076.1"/>
    <property type="molecule type" value="Genomic_DNA"/>
</dbReference>
<dbReference type="Proteomes" id="UP001162060">
    <property type="component" value="Unassembled WGS sequence"/>
</dbReference>
<accession>A0AAV1TUJ7</accession>
<reference evidence="2" key="1">
    <citation type="submission" date="2024-01" db="EMBL/GenBank/DDBJ databases">
        <authorList>
            <person name="Webb A."/>
        </authorList>
    </citation>
    <scope>NUCLEOTIDE SEQUENCE</scope>
    <source>
        <strain evidence="2">Pm1</strain>
    </source>
</reference>
<keyword evidence="1" id="KW-0175">Coiled coil</keyword>
<evidence type="ECO:0000313" key="3">
    <source>
        <dbReference type="Proteomes" id="UP001162060"/>
    </source>
</evidence>
<proteinExistence type="predicted"/>